<dbReference type="PANTHER" id="PTHR34239:SF2">
    <property type="entry name" value="TRANSPOSABLE ELEMENT P TRANSPOSASE_THAP9 CONSERVED DOMAIN-CONTAINING PROTEIN"/>
    <property type="match status" value="1"/>
</dbReference>
<proteinExistence type="predicted"/>
<feature type="compositionally biased region" description="Basic and acidic residues" evidence="1">
    <location>
        <begin position="7"/>
        <end position="17"/>
    </location>
</feature>
<organism evidence="2 3">
    <name type="scientific">Mytilus coruscus</name>
    <name type="common">Sea mussel</name>
    <dbReference type="NCBI Taxonomy" id="42192"/>
    <lineage>
        <taxon>Eukaryota</taxon>
        <taxon>Metazoa</taxon>
        <taxon>Spiralia</taxon>
        <taxon>Lophotrochozoa</taxon>
        <taxon>Mollusca</taxon>
        <taxon>Bivalvia</taxon>
        <taxon>Autobranchia</taxon>
        <taxon>Pteriomorphia</taxon>
        <taxon>Mytilida</taxon>
        <taxon>Mytiloidea</taxon>
        <taxon>Mytilidae</taxon>
        <taxon>Mytilinae</taxon>
        <taxon>Mytilus</taxon>
    </lineage>
</organism>
<sequence>MQYMQKLTEHLDSKSESVLDNANKYTTDASHNSTCGAKRSRNDNDREDNSLSKHLKIGDDSQHKTESADELEKKNLYAGMILAVETTNDILKAALKKNSFEPTKNLRKMTDGIQMFAASYTKLNQYRKENFKPVMVGKFKRLTYTNNSVSDKLFGDDLQKKIEDIQKSRKYP</sequence>
<dbReference type="Proteomes" id="UP000507470">
    <property type="component" value="Unassembled WGS sequence"/>
</dbReference>
<protein>
    <submittedName>
        <fullName evidence="2">Uncharacterized protein</fullName>
    </submittedName>
</protein>
<dbReference type="OrthoDB" id="6148087at2759"/>
<feature type="region of interest" description="Disordered" evidence="1">
    <location>
        <begin position="1"/>
        <end position="68"/>
    </location>
</feature>
<dbReference type="EMBL" id="CACVKT020000281">
    <property type="protein sequence ID" value="CAC5357999.1"/>
    <property type="molecule type" value="Genomic_DNA"/>
</dbReference>
<feature type="compositionally biased region" description="Basic and acidic residues" evidence="1">
    <location>
        <begin position="40"/>
        <end position="68"/>
    </location>
</feature>
<reference evidence="2 3" key="1">
    <citation type="submission" date="2020-06" db="EMBL/GenBank/DDBJ databases">
        <authorList>
            <person name="Li R."/>
            <person name="Bekaert M."/>
        </authorList>
    </citation>
    <scope>NUCLEOTIDE SEQUENCE [LARGE SCALE GENOMIC DNA]</scope>
    <source>
        <strain evidence="3">wild</strain>
    </source>
</reference>
<dbReference type="AlphaFoldDB" id="A0A6J7ZZP0"/>
<dbReference type="PANTHER" id="PTHR34239">
    <property type="entry name" value="APPLE DOMAIN-CONTAINING PROTEIN"/>
    <property type="match status" value="1"/>
</dbReference>
<evidence type="ECO:0000313" key="3">
    <source>
        <dbReference type="Proteomes" id="UP000507470"/>
    </source>
</evidence>
<accession>A0A6J7ZZP0</accession>
<name>A0A6J7ZZP0_MYTCO</name>
<evidence type="ECO:0000313" key="2">
    <source>
        <dbReference type="EMBL" id="CAC5357999.1"/>
    </source>
</evidence>
<feature type="compositionally biased region" description="Polar residues" evidence="1">
    <location>
        <begin position="18"/>
        <end position="35"/>
    </location>
</feature>
<gene>
    <name evidence="2" type="ORF">MCOR_1436</name>
</gene>
<evidence type="ECO:0000256" key="1">
    <source>
        <dbReference type="SAM" id="MobiDB-lite"/>
    </source>
</evidence>
<keyword evidence="3" id="KW-1185">Reference proteome</keyword>